<dbReference type="PANTHER" id="PTHR21143">
    <property type="entry name" value="INVERTEBRATE GUSTATORY RECEPTOR"/>
    <property type="match status" value="1"/>
</dbReference>
<feature type="transmembrane region" description="Helical" evidence="8">
    <location>
        <begin position="398"/>
        <end position="417"/>
    </location>
</feature>
<dbReference type="GO" id="GO:0030424">
    <property type="term" value="C:axon"/>
    <property type="evidence" value="ECO:0007669"/>
    <property type="project" value="TreeGrafter"/>
</dbReference>
<keyword evidence="4 8" id="KW-1133">Transmembrane helix</keyword>
<dbReference type="GO" id="GO:0043025">
    <property type="term" value="C:neuronal cell body"/>
    <property type="evidence" value="ECO:0007669"/>
    <property type="project" value="TreeGrafter"/>
</dbReference>
<dbReference type="AlphaFoldDB" id="A0A6J3KFG9"/>
<keyword evidence="2 8" id="KW-1003">Cell membrane</keyword>
<dbReference type="GO" id="GO:0008049">
    <property type="term" value="P:male courtship behavior"/>
    <property type="evidence" value="ECO:0007669"/>
    <property type="project" value="TreeGrafter"/>
</dbReference>
<dbReference type="GO" id="GO:0007165">
    <property type="term" value="P:signal transduction"/>
    <property type="evidence" value="ECO:0007669"/>
    <property type="project" value="UniProtKB-KW"/>
</dbReference>
<reference evidence="10" key="1">
    <citation type="submission" date="2025-08" db="UniProtKB">
        <authorList>
            <consortium name="RefSeq"/>
        </authorList>
    </citation>
    <scope>IDENTIFICATION</scope>
    <source>
        <tissue evidence="10">Muscle</tissue>
    </source>
</reference>
<evidence type="ECO:0000256" key="5">
    <source>
        <dbReference type="ARBA" id="ARBA00023136"/>
    </source>
</evidence>
<dbReference type="GO" id="GO:0005886">
    <property type="term" value="C:plasma membrane"/>
    <property type="evidence" value="ECO:0007669"/>
    <property type="project" value="UniProtKB-SubCell"/>
</dbReference>
<evidence type="ECO:0000256" key="1">
    <source>
        <dbReference type="ARBA" id="ARBA00004651"/>
    </source>
</evidence>
<evidence type="ECO:0000313" key="9">
    <source>
        <dbReference type="Proteomes" id="UP000504631"/>
    </source>
</evidence>
<keyword evidence="6 8" id="KW-0675">Receptor</keyword>
<dbReference type="Pfam" id="PF08395">
    <property type="entry name" value="7tm_7"/>
    <property type="match status" value="1"/>
</dbReference>
<feature type="transmembrane region" description="Helical" evidence="8">
    <location>
        <begin position="290"/>
        <end position="309"/>
    </location>
</feature>
<comment type="subcellular location">
    <subcellularLocation>
        <location evidence="1 8">Cell membrane</location>
        <topology evidence="1 8">Multi-pass membrane protein</topology>
    </subcellularLocation>
</comment>
<keyword evidence="9" id="KW-1185">Reference proteome</keyword>
<dbReference type="Proteomes" id="UP000504631">
    <property type="component" value="Unplaced"/>
</dbReference>
<proteinExistence type="inferred from homology"/>
<dbReference type="GeneID" id="117234204"/>
<sequence length="448" mass="52200">MKNYETTTRVITILNYMGALRNFIDPRKHRFKFICSWIWNTLLIVVLSVSSIHAQIEDGKYHIVYNIESVTYVFQYITYVLGYISIVIIGLYQSKNVSALIKQIDKVDEHLKKLGIEIDYRSLHRHITIIGSFWLLNAVVESAVFIKILIQNLLLPWTALIVFIYCYITNAQSIVLYEYNTTIYWLGSRIKMINELLETFLLEKDKVKAEDSNTETIFEPSHNVRNRFELNNWLSERSLNVPEVSTTSGVSNVKQKIVQEKVHMLRQIRFVHLQVCKVSRMVNDIFNAQILIYTITTLLYFTICVYNLYMTLHRGSNAVKDQLDIILIYMLDSVVGTLKIVLMSYDCEYTIGQANKTIGNIHAYPVHEGNAELTDEILHFSWQISYTQLEKTKSVDYILNYGFVRYCFNFVISYLVIMVQWSQNLIKNGPILITNETTTLYENTSIVV</sequence>
<evidence type="ECO:0000256" key="8">
    <source>
        <dbReference type="RuleBase" id="RU363108"/>
    </source>
</evidence>
<keyword evidence="7 8" id="KW-0807">Transducer</keyword>
<dbReference type="PANTHER" id="PTHR21143:SF133">
    <property type="entry name" value="GUSTATORY AND PHEROMONE RECEPTOR 32A-RELATED"/>
    <property type="match status" value="1"/>
</dbReference>
<dbReference type="RefSeq" id="XP_033351081.1">
    <property type="nucleotide sequence ID" value="XM_033495190.1"/>
</dbReference>
<feature type="transmembrane region" description="Helical" evidence="8">
    <location>
        <begin position="72"/>
        <end position="92"/>
    </location>
</feature>
<dbReference type="GO" id="GO:0030425">
    <property type="term" value="C:dendrite"/>
    <property type="evidence" value="ECO:0007669"/>
    <property type="project" value="TreeGrafter"/>
</dbReference>
<feature type="transmembrane region" description="Helical" evidence="8">
    <location>
        <begin position="156"/>
        <end position="179"/>
    </location>
</feature>
<evidence type="ECO:0000256" key="7">
    <source>
        <dbReference type="ARBA" id="ARBA00023224"/>
    </source>
</evidence>
<keyword evidence="5 8" id="KW-0472">Membrane</keyword>
<keyword evidence="3 8" id="KW-0812">Transmembrane</keyword>
<evidence type="ECO:0000256" key="4">
    <source>
        <dbReference type="ARBA" id="ARBA00022989"/>
    </source>
</evidence>
<feature type="transmembrane region" description="Helical" evidence="8">
    <location>
        <begin position="31"/>
        <end position="52"/>
    </location>
</feature>
<protein>
    <recommendedName>
        <fullName evidence="8">Gustatory receptor</fullName>
    </recommendedName>
</protein>
<evidence type="ECO:0000256" key="2">
    <source>
        <dbReference type="ARBA" id="ARBA00022475"/>
    </source>
</evidence>
<dbReference type="GO" id="GO:0050909">
    <property type="term" value="P:sensory perception of taste"/>
    <property type="evidence" value="ECO:0007669"/>
    <property type="project" value="InterPro"/>
</dbReference>
<comment type="similarity">
    <text evidence="8">Belongs to the insect chemoreceptor superfamily. Gustatory receptor (GR) family.</text>
</comment>
<evidence type="ECO:0000256" key="6">
    <source>
        <dbReference type="ARBA" id="ARBA00023170"/>
    </source>
</evidence>
<accession>A0A6J3KFG9</accession>
<dbReference type="InterPro" id="IPR013604">
    <property type="entry name" value="7TM_chemorcpt"/>
</dbReference>
<comment type="caution">
    <text evidence="8">Lacks conserved residue(s) required for the propagation of feature annotation.</text>
</comment>
<comment type="function">
    <text evidence="8">Gustatory receptor which mediates acceptance or avoidance behavior, depending on its substrates.</text>
</comment>
<evidence type="ECO:0000256" key="3">
    <source>
        <dbReference type="ARBA" id="ARBA00022692"/>
    </source>
</evidence>
<gene>
    <name evidence="10" type="primary">LOC117234204</name>
</gene>
<evidence type="ECO:0000313" key="10">
    <source>
        <dbReference type="RefSeq" id="XP_033351081.1"/>
    </source>
</evidence>
<name>A0A6J3KFG9_9HYME</name>
<dbReference type="KEGG" id="bvk:117234204"/>
<dbReference type="GO" id="GO:0007635">
    <property type="term" value="P:chemosensory behavior"/>
    <property type="evidence" value="ECO:0007669"/>
    <property type="project" value="TreeGrafter"/>
</dbReference>
<organism evidence="9 10">
    <name type="scientific">Bombus vosnesenskii</name>
    <dbReference type="NCBI Taxonomy" id="207650"/>
    <lineage>
        <taxon>Eukaryota</taxon>
        <taxon>Metazoa</taxon>
        <taxon>Ecdysozoa</taxon>
        <taxon>Arthropoda</taxon>
        <taxon>Hexapoda</taxon>
        <taxon>Insecta</taxon>
        <taxon>Pterygota</taxon>
        <taxon>Neoptera</taxon>
        <taxon>Endopterygota</taxon>
        <taxon>Hymenoptera</taxon>
        <taxon>Apocrita</taxon>
        <taxon>Aculeata</taxon>
        <taxon>Apoidea</taxon>
        <taxon>Anthophila</taxon>
        <taxon>Apidae</taxon>
        <taxon>Bombus</taxon>
        <taxon>Pyrobombus</taxon>
    </lineage>
</organism>
<feature type="transmembrane region" description="Helical" evidence="8">
    <location>
        <begin position="127"/>
        <end position="150"/>
    </location>
</feature>